<reference evidence="2" key="1">
    <citation type="submission" date="2017-02" db="EMBL/GenBank/DDBJ databases">
        <authorList>
            <person name="Varghese N."/>
            <person name="Submissions S."/>
        </authorList>
    </citation>
    <scope>NUCLEOTIDE SEQUENCE [LARGE SCALE GENOMIC DNA]</scope>
    <source>
        <strain evidence="2">VKM Ac-2052</strain>
    </source>
</reference>
<dbReference type="AlphaFoldDB" id="A0A1T4X535"/>
<sequence length="71" mass="7775">MTAGSERARMEIVTVWLSGGPHDGDSHDMSRPLPPTITTADGTLYENTGPEVDGAGKPLTTWQYRWVPQAY</sequence>
<proteinExistence type="predicted"/>
<evidence type="ECO:0000313" key="2">
    <source>
        <dbReference type="Proteomes" id="UP000189735"/>
    </source>
</evidence>
<organism evidence="1 2">
    <name type="scientific">Agreia bicolorata</name>
    <dbReference type="NCBI Taxonomy" id="110935"/>
    <lineage>
        <taxon>Bacteria</taxon>
        <taxon>Bacillati</taxon>
        <taxon>Actinomycetota</taxon>
        <taxon>Actinomycetes</taxon>
        <taxon>Micrococcales</taxon>
        <taxon>Microbacteriaceae</taxon>
        <taxon>Agreia</taxon>
    </lineage>
</organism>
<dbReference type="Proteomes" id="UP000189735">
    <property type="component" value="Unassembled WGS sequence"/>
</dbReference>
<dbReference type="RefSeq" id="WP_139368577.1">
    <property type="nucleotide sequence ID" value="NZ_FUYG01000002.1"/>
</dbReference>
<evidence type="ECO:0000313" key="1">
    <source>
        <dbReference type="EMBL" id="SKA84770.1"/>
    </source>
</evidence>
<protein>
    <submittedName>
        <fullName evidence="1">Uncharacterized protein</fullName>
    </submittedName>
</protein>
<dbReference type="EMBL" id="FUYG01000002">
    <property type="protein sequence ID" value="SKA84770.1"/>
    <property type="molecule type" value="Genomic_DNA"/>
</dbReference>
<accession>A0A1T4X535</accession>
<name>A0A1T4X535_9MICO</name>
<gene>
    <name evidence="1" type="ORF">SAMN06295879_0653</name>
</gene>